<evidence type="ECO:0000313" key="14">
    <source>
        <dbReference type="EMBL" id="VFJ69488.1"/>
    </source>
</evidence>
<evidence type="ECO:0000256" key="1">
    <source>
        <dbReference type="ARBA" id="ARBA00001933"/>
    </source>
</evidence>
<keyword evidence="7 10" id="KW-0663">Pyridoxal phosphate</keyword>
<evidence type="ECO:0000256" key="11">
    <source>
        <dbReference type="PIRSR" id="PIRSR605856-51"/>
    </source>
</evidence>
<proteinExistence type="inferred from homology"/>
<name>A0A450TMM8_9GAMM</name>
<dbReference type="InterPro" id="IPR001926">
    <property type="entry name" value="TrpB-like_PALP"/>
</dbReference>
<dbReference type="EMBL" id="CAADEZ010000512">
    <property type="protein sequence ID" value="VFJ69488.1"/>
    <property type="molecule type" value="Genomic_DNA"/>
</dbReference>
<feature type="binding site" evidence="10">
    <location>
        <position position="262"/>
    </location>
    <ligand>
        <name>pyridoxal 5'-phosphate</name>
        <dbReference type="ChEBI" id="CHEBI:597326"/>
    </ligand>
</feature>
<dbReference type="EC" id="2.5.1.47" evidence="4"/>
<dbReference type="EMBL" id="CAADFA010000505">
    <property type="protein sequence ID" value="VFJ68938.1"/>
    <property type="molecule type" value="Genomic_DNA"/>
</dbReference>
<dbReference type="CDD" id="cd01561">
    <property type="entry name" value="CBS_like"/>
    <property type="match status" value="1"/>
</dbReference>
<comment type="cofactor">
    <cofactor evidence="1 10">
        <name>pyridoxal 5'-phosphate</name>
        <dbReference type="ChEBI" id="CHEBI:597326"/>
    </cofactor>
</comment>
<evidence type="ECO:0000313" key="15">
    <source>
        <dbReference type="EMBL" id="VFK17718.1"/>
    </source>
</evidence>
<evidence type="ECO:0000256" key="3">
    <source>
        <dbReference type="ARBA" id="ARBA00007103"/>
    </source>
</evidence>
<dbReference type="SUPFAM" id="SSF53686">
    <property type="entry name" value="Tryptophan synthase beta subunit-like PLP-dependent enzymes"/>
    <property type="match status" value="1"/>
</dbReference>
<dbReference type="GO" id="GO:0004124">
    <property type="term" value="F:cysteine synthase activity"/>
    <property type="evidence" value="ECO:0007669"/>
    <property type="project" value="UniProtKB-EC"/>
</dbReference>
<evidence type="ECO:0000256" key="10">
    <source>
        <dbReference type="PIRSR" id="PIRSR605856-50"/>
    </source>
</evidence>
<dbReference type="FunFam" id="3.40.50.1100:FF:000006">
    <property type="entry name" value="Cysteine synthase"/>
    <property type="match status" value="1"/>
</dbReference>
<dbReference type="Pfam" id="PF00291">
    <property type="entry name" value="PALP"/>
    <property type="match status" value="1"/>
</dbReference>
<dbReference type="InterPro" id="IPR036052">
    <property type="entry name" value="TrpB-like_PALP_sf"/>
</dbReference>
<dbReference type="InterPro" id="IPR005859">
    <property type="entry name" value="CysK"/>
</dbReference>
<sequence>MYHSNSLDAIGKTPIVSLENFAPEARLWAKLESFNPLSSVKDRAARGMLLRAEENGQLKAGDLIVEPTSGNTGIALAWIARLGHYRLLLTMPETMSIERRRILEFLGAELVLTEGAKGMNGAIEKAREIAEDRKAYMPNQFENPGNPAFHFKTTGPEIWQDLAGKVDIAVFGVGTGGTLTGAGGYLKEKNPDLKIVAVEPAESPVLSGGSHSPHKIQGIGAGFVPKILKTESIDSVETVSGAEAMAASRELTEKEGLFVGISSGAAATAARRVALENPDKAVVTVLPDTAERYFSTDLFQGGKT</sequence>
<evidence type="ECO:0000256" key="6">
    <source>
        <dbReference type="ARBA" id="ARBA00022679"/>
    </source>
</evidence>
<organism evidence="13">
    <name type="scientific">Candidatus Kentrum sp. FM</name>
    <dbReference type="NCBI Taxonomy" id="2126340"/>
    <lineage>
        <taxon>Bacteria</taxon>
        <taxon>Pseudomonadati</taxon>
        <taxon>Pseudomonadota</taxon>
        <taxon>Gammaproteobacteria</taxon>
        <taxon>Candidatus Kentrum</taxon>
    </lineage>
</organism>
<dbReference type="Gene3D" id="3.40.50.1100">
    <property type="match status" value="2"/>
</dbReference>
<evidence type="ECO:0000256" key="2">
    <source>
        <dbReference type="ARBA" id="ARBA00004962"/>
    </source>
</evidence>
<dbReference type="PANTHER" id="PTHR10314">
    <property type="entry name" value="CYSTATHIONINE BETA-SYNTHASE"/>
    <property type="match status" value="1"/>
</dbReference>
<keyword evidence="8" id="KW-0198">Cysteine biosynthesis</keyword>
<evidence type="ECO:0000256" key="9">
    <source>
        <dbReference type="ARBA" id="ARBA00047931"/>
    </source>
</evidence>
<evidence type="ECO:0000256" key="8">
    <source>
        <dbReference type="ARBA" id="ARBA00023192"/>
    </source>
</evidence>
<keyword evidence="5" id="KW-0028">Amino-acid biosynthesis</keyword>
<evidence type="ECO:0000256" key="4">
    <source>
        <dbReference type="ARBA" id="ARBA00012681"/>
    </source>
</evidence>
<dbReference type="NCBIfam" id="TIGR01139">
    <property type="entry name" value="cysK"/>
    <property type="match status" value="1"/>
</dbReference>
<comment type="catalytic activity">
    <reaction evidence="9">
        <text>O-acetyl-L-serine + hydrogen sulfide = L-cysteine + acetate</text>
        <dbReference type="Rhea" id="RHEA:14829"/>
        <dbReference type="ChEBI" id="CHEBI:29919"/>
        <dbReference type="ChEBI" id="CHEBI:30089"/>
        <dbReference type="ChEBI" id="CHEBI:35235"/>
        <dbReference type="ChEBI" id="CHEBI:58340"/>
        <dbReference type="EC" id="2.5.1.47"/>
    </reaction>
</comment>
<feature type="binding site" evidence="10">
    <location>
        <begin position="174"/>
        <end position="178"/>
    </location>
    <ligand>
        <name>pyridoxal 5'-phosphate</name>
        <dbReference type="ChEBI" id="CHEBI:597326"/>
    </ligand>
</feature>
<reference evidence="13" key="1">
    <citation type="submission" date="2019-02" db="EMBL/GenBank/DDBJ databases">
        <authorList>
            <person name="Gruber-Vodicka R. H."/>
            <person name="Seah K. B. B."/>
        </authorList>
    </citation>
    <scope>NUCLEOTIDE SEQUENCE</scope>
    <source>
        <strain evidence="14">BECK_BZ163</strain>
        <strain evidence="15">BECK_BZ164</strain>
        <strain evidence="13">BECK_BZ165</strain>
    </source>
</reference>
<gene>
    <name evidence="14" type="ORF">BECKFM1743A_GA0114220_105121</name>
    <name evidence="15" type="ORF">BECKFM1743B_GA0114221_104991</name>
    <name evidence="13" type="ORF">BECKFM1743C_GA0114222_105055</name>
</gene>
<dbReference type="AlphaFoldDB" id="A0A450TMM8"/>
<dbReference type="GO" id="GO:0006535">
    <property type="term" value="P:cysteine biosynthetic process from serine"/>
    <property type="evidence" value="ECO:0007669"/>
    <property type="project" value="InterPro"/>
</dbReference>
<dbReference type="InterPro" id="IPR005856">
    <property type="entry name" value="Cys_synth"/>
</dbReference>
<dbReference type="NCBIfam" id="TIGR01136">
    <property type="entry name" value="cysKM"/>
    <property type="match status" value="1"/>
</dbReference>
<keyword evidence="6" id="KW-0808">Transferase</keyword>
<evidence type="ECO:0000259" key="12">
    <source>
        <dbReference type="Pfam" id="PF00291"/>
    </source>
</evidence>
<feature type="domain" description="Tryptophan synthase beta chain-like PALP" evidence="12">
    <location>
        <begin position="8"/>
        <end position="288"/>
    </location>
</feature>
<accession>A0A450TMM8</accession>
<dbReference type="EMBL" id="CAADFL010000499">
    <property type="protein sequence ID" value="VFK17718.1"/>
    <property type="molecule type" value="Genomic_DNA"/>
</dbReference>
<feature type="modified residue" description="N6-(pyridoxal phosphate)lysine" evidence="11">
    <location>
        <position position="41"/>
    </location>
</feature>
<evidence type="ECO:0000313" key="13">
    <source>
        <dbReference type="EMBL" id="VFJ68938.1"/>
    </source>
</evidence>
<evidence type="ECO:0000256" key="5">
    <source>
        <dbReference type="ARBA" id="ARBA00022605"/>
    </source>
</evidence>
<evidence type="ECO:0000256" key="7">
    <source>
        <dbReference type="ARBA" id="ARBA00022898"/>
    </source>
</evidence>
<comment type="similarity">
    <text evidence="3">Belongs to the cysteine synthase/cystathionine beta-synthase family.</text>
</comment>
<dbReference type="InterPro" id="IPR050214">
    <property type="entry name" value="Cys_Synth/Cystath_Beta-Synth"/>
</dbReference>
<comment type="pathway">
    <text evidence="2">Amino-acid biosynthesis; L-cysteine biosynthesis; L-cysteine from L-serine: step 2/2.</text>
</comment>
<feature type="binding site" evidence="10">
    <location>
        <position position="71"/>
    </location>
    <ligand>
        <name>pyridoxal 5'-phosphate</name>
        <dbReference type="ChEBI" id="CHEBI:597326"/>
    </ligand>
</feature>
<protein>
    <recommendedName>
        <fullName evidence="4">cysteine synthase</fullName>
        <ecNumber evidence="4">2.5.1.47</ecNumber>
    </recommendedName>
</protein>